<proteinExistence type="predicted"/>
<evidence type="ECO:0000313" key="1">
    <source>
        <dbReference type="EMBL" id="OGG46590.1"/>
    </source>
</evidence>
<accession>A0A1F6CC51</accession>
<protein>
    <recommendedName>
        <fullName evidence="3">NRDE family protein</fullName>
    </recommendedName>
</protein>
<dbReference type="Pfam" id="PF05742">
    <property type="entry name" value="TANGO2"/>
    <property type="match status" value="1"/>
</dbReference>
<dbReference type="Proteomes" id="UP000178606">
    <property type="component" value="Unassembled WGS sequence"/>
</dbReference>
<comment type="caution">
    <text evidence="1">The sequence shown here is derived from an EMBL/GenBank/DDBJ whole genome shotgun (WGS) entry which is preliminary data.</text>
</comment>
<evidence type="ECO:0000313" key="2">
    <source>
        <dbReference type="Proteomes" id="UP000178606"/>
    </source>
</evidence>
<dbReference type="Gene3D" id="3.60.60.10">
    <property type="entry name" value="Penicillin V Acylase, Chain A"/>
    <property type="match status" value="1"/>
</dbReference>
<organism evidence="1 2">
    <name type="scientific">Handelsmanbacteria sp. (strain RIFCSPLOWO2_12_FULL_64_10)</name>
    <dbReference type="NCBI Taxonomy" id="1817868"/>
    <lineage>
        <taxon>Bacteria</taxon>
        <taxon>Candidatus Handelsmaniibacteriota</taxon>
    </lineage>
</organism>
<name>A0A1F6CC51_HANXR</name>
<reference evidence="1 2" key="1">
    <citation type="journal article" date="2016" name="Nat. Commun.">
        <title>Thousands of microbial genomes shed light on interconnected biogeochemical processes in an aquifer system.</title>
        <authorList>
            <person name="Anantharaman K."/>
            <person name="Brown C.T."/>
            <person name="Hug L.A."/>
            <person name="Sharon I."/>
            <person name="Castelle C.J."/>
            <person name="Probst A.J."/>
            <person name="Thomas B.C."/>
            <person name="Singh A."/>
            <person name="Wilkins M.J."/>
            <person name="Karaoz U."/>
            <person name="Brodie E.L."/>
            <person name="Williams K.H."/>
            <person name="Hubbard S.S."/>
            <person name="Banfield J.F."/>
        </authorList>
    </citation>
    <scope>NUCLEOTIDE SEQUENCE [LARGE SCALE GENOMIC DNA]</scope>
    <source>
        <strain evidence="2">RIFCSPLOWO2_12_FULL_64_10</strain>
    </source>
</reference>
<gene>
    <name evidence="1" type="ORF">A3F84_22280</name>
</gene>
<dbReference type="PANTHER" id="PTHR17985">
    <property type="entry name" value="SER/THR-RICH PROTEIN T10 IN DGCR REGION"/>
    <property type="match status" value="1"/>
</dbReference>
<dbReference type="EMBL" id="MFKF01000298">
    <property type="protein sequence ID" value="OGG46590.1"/>
    <property type="molecule type" value="Genomic_DNA"/>
</dbReference>
<dbReference type="InterPro" id="IPR008551">
    <property type="entry name" value="TANGO2"/>
</dbReference>
<dbReference type="AlphaFoldDB" id="A0A1F6CC51"/>
<dbReference type="PANTHER" id="PTHR17985:SF8">
    <property type="entry name" value="TRANSPORT AND GOLGI ORGANIZATION PROTEIN 2 HOMOLOG"/>
    <property type="match status" value="1"/>
</dbReference>
<evidence type="ECO:0008006" key="3">
    <source>
        <dbReference type="Google" id="ProtNLM"/>
    </source>
</evidence>
<sequence length="236" mass="25488">MSYVLVLFQMRPDYPLIVASDRIEGRDRPSKPPFRWEGEPAIWAGQDETAGGTWLGVNSAGVFAALTNRQRQPNDRTRPSRGDLVVDALRAKSPAAALKGVEARLAGSPYNAFNLVCANPSEGWITTWQSHLRRLTPGVHVITNRGEADDSRRTVVKRSKVLVAKLDLRAPLDRLLDQLGGLCADTGGSDPICVPGGTRGTVSSSLLAIEPNGRVAAYRYADGPPTSAKYEQVKVG</sequence>